<dbReference type="KEGG" id="mequ:KFV11_04210"/>
<gene>
    <name evidence="2 5" type="primary">bshC</name>
    <name evidence="5" type="ORF">KFV11_04210</name>
</gene>
<evidence type="ECO:0000313" key="5">
    <source>
        <dbReference type="EMBL" id="UTH14570.1"/>
    </source>
</evidence>
<proteinExistence type="inferred from homology"/>
<comment type="similarity">
    <text evidence="2">Belongs to the BshC family.</text>
</comment>
<evidence type="ECO:0000313" key="6">
    <source>
        <dbReference type="Proteomes" id="UP001057381"/>
    </source>
</evidence>
<dbReference type="InterPro" id="IPR055399">
    <property type="entry name" value="CC_BshC"/>
</dbReference>
<evidence type="ECO:0000256" key="2">
    <source>
        <dbReference type="HAMAP-Rule" id="MF_01867"/>
    </source>
</evidence>
<sequence>MEILTVNDHEKSYHEEFPQHLFKERAAVKSHPHTQQLADIIADYMKPLGITKQQDNHLTALKEGAPVIIGGQQAGLFISPLYTIHKIISIIVLAREQSHQLNRPVIPVFWIAGEDHDFSEVNHAYLYDDSQVRLNKVKVATKQQVETSVSDFMLSDEEKHSTVHEFMSKLKETERTRQIQQLLSELPNAWTDQVKQLIHELFKESGLLLIDSNDPAFRRLEKETFKYMLTHHEAIHAAFIAGQKKSVAGGQQQMIETNSNVHLFMKYDNQRQLLNFTAGKFVLNKSDVTFTRDELLRLIDTEPELFSNNVVTRPVMQELMFNTLCFIGGPSEIKYWNELADVFAYLDRPLPILIPRMRITYINRRIQKLLEQYELNISAILTGGMQHQQEQFLADEANKALLVKVDALEQQLTTVFSEITELAETKQVQVIAGSNLEHHLKQLDYFRKAYQRELRQKNEIVLRHFKEIELHLNPRGGLQERTWHPLQLINDTDLCIFTKISDELVYTTGQVVIEL</sequence>
<dbReference type="InterPro" id="IPR055398">
    <property type="entry name" value="Rossmann-like_BshC"/>
</dbReference>
<dbReference type="Proteomes" id="UP001057381">
    <property type="component" value="Chromosome"/>
</dbReference>
<dbReference type="NCBIfam" id="TIGR03998">
    <property type="entry name" value="thiol_BshC"/>
    <property type="match status" value="1"/>
</dbReference>
<comment type="function">
    <text evidence="2">Involved in bacillithiol (BSH) biosynthesis. May catalyze the last step of the pathway, the addition of cysteine to glucosamine malate (GlcN-Mal) to generate BSH.</text>
</comment>
<dbReference type="Pfam" id="PF10079">
    <property type="entry name" value="Rossmann-like_BshC"/>
    <property type="match status" value="1"/>
</dbReference>
<feature type="domain" description="Bacillithiol biosynthesis BshC N-terminal Rossmann-like" evidence="3">
    <location>
        <begin position="10"/>
        <end position="357"/>
    </location>
</feature>
<protein>
    <recommendedName>
        <fullName evidence="2">Putative cysteine ligase BshC</fullName>
        <ecNumber evidence="2">6.-.-.-</ecNumber>
    </recommendedName>
</protein>
<evidence type="ECO:0000259" key="3">
    <source>
        <dbReference type="Pfam" id="PF10079"/>
    </source>
</evidence>
<dbReference type="GO" id="GO:0016874">
    <property type="term" value="F:ligase activity"/>
    <property type="evidence" value="ECO:0007669"/>
    <property type="project" value="UniProtKB-UniRule"/>
</dbReference>
<dbReference type="InterPro" id="IPR011199">
    <property type="entry name" value="Bacillithiol_biosynth_BshC"/>
</dbReference>
<dbReference type="RefSeq" id="WP_254250417.1">
    <property type="nucleotide sequence ID" value="NZ_CP073809.1"/>
</dbReference>
<dbReference type="AlphaFoldDB" id="A0A9Q9BNW9"/>
<dbReference type="HAMAP" id="MF_01867">
    <property type="entry name" value="BshC"/>
    <property type="match status" value="1"/>
</dbReference>
<keyword evidence="1 2" id="KW-0436">Ligase</keyword>
<dbReference type="EMBL" id="CP073809">
    <property type="protein sequence ID" value="UTH14570.1"/>
    <property type="molecule type" value="Genomic_DNA"/>
</dbReference>
<dbReference type="EC" id="6.-.-.-" evidence="2"/>
<reference evidence="5" key="1">
    <citation type="submission" date="2021-04" db="EMBL/GenBank/DDBJ databases">
        <title>Complete Genome Sequences of Macrococcus spp. from dog and cattle.</title>
        <authorList>
            <person name="Schwendener S."/>
            <person name="Perreten V."/>
        </authorList>
    </citation>
    <scope>NUCLEOTIDE SEQUENCE</scope>
    <source>
        <strain evidence="5">Epi0143-OL</strain>
    </source>
</reference>
<evidence type="ECO:0000259" key="4">
    <source>
        <dbReference type="Pfam" id="PF24850"/>
    </source>
</evidence>
<evidence type="ECO:0000256" key="1">
    <source>
        <dbReference type="ARBA" id="ARBA00022598"/>
    </source>
</evidence>
<dbReference type="PIRSF" id="PIRSF012535">
    <property type="entry name" value="UCP012535"/>
    <property type="match status" value="1"/>
</dbReference>
<feature type="domain" description="Bacillithiol biosynthesis BshC C-terminal coiled-coil" evidence="4">
    <location>
        <begin position="359"/>
        <end position="504"/>
    </location>
</feature>
<dbReference type="Pfam" id="PF24850">
    <property type="entry name" value="CC_BshC"/>
    <property type="match status" value="1"/>
</dbReference>
<organism evidence="5 6">
    <name type="scientific">Macrococcus equipercicus</name>
    <dbReference type="NCBI Taxonomy" id="69967"/>
    <lineage>
        <taxon>Bacteria</taxon>
        <taxon>Bacillati</taxon>
        <taxon>Bacillota</taxon>
        <taxon>Bacilli</taxon>
        <taxon>Bacillales</taxon>
        <taxon>Staphylococcaceae</taxon>
        <taxon>Macrococcus</taxon>
    </lineage>
</organism>
<accession>A0A9Q9BNW9</accession>
<name>A0A9Q9BNW9_9STAP</name>